<dbReference type="Gene3D" id="3.20.10.10">
    <property type="entry name" value="D-amino Acid Aminotransferase, subunit A, domain 2"/>
    <property type="match status" value="1"/>
</dbReference>
<comment type="caution">
    <text evidence="11">The sequence shown here is derived from an EMBL/GenBank/DDBJ whole genome shotgun (WGS) entry which is preliminary data.</text>
</comment>
<comment type="subunit">
    <text evidence="3">Homodimer.</text>
</comment>
<dbReference type="AlphaFoldDB" id="A0A5C8ZRI7"/>
<evidence type="ECO:0000256" key="5">
    <source>
        <dbReference type="ARBA" id="ARBA00022909"/>
    </source>
</evidence>
<organism evidence="11 12">
    <name type="scientific">Parahaliea aestuarii</name>
    <dbReference type="NCBI Taxonomy" id="1852021"/>
    <lineage>
        <taxon>Bacteria</taxon>
        <taxon>Pseudomonadati</taxon>
        <taxon>Pseudomonadota</taxon>
        <taxon>Gammaproteobacteria</taxon>
        <taxon>Cellvibrionales</taxon>
        <taxon>Halieaceae</taxon>
        <taxon>Parahaliea</taxon>
    </lineage>
</organism>
<evidence type="ECO:0000256" key="9">
    <source>
        <dbReference type="ARBA" id="ARBA00049529"/>
    </source>
</evidence>
<reference evidence="11 12" key="1">
    <citation type="submission" date="2019-08" db="EMBL/GenBank/DDBJ databases">
        <title>Parahaliea maris sp. nov., isolated from the surface seawater.</title>
        <authorList>
            <person name="Liu Y."/>
        </authorList>
    </citation>
    <scope>NUCLEOTIDE SEQUENCE [LARGE SCALE GENOMIC DNA]</scope>
    <source>
        <strain evidence="11 12">S2-26</strain>
    </source>
</reference>
<dbReference type="GO" id="GO:0008153">
    <property type="term" value="P:4-aminobenzoate biosynthetic process"/>
    <property type="evidence" value="ECO:0007669"/>
    <property type="project" value="UniProtKB-UniRule"/>
</dbReference>
<evidence type="ECO:0000256" key="4">
    <source>
        <dbReference type="ARBA" id="ARBA00022898"/>
    </source>
</evidence>
<dbReference type="GO" id="GO:0005829">
    <property type="term" value="C:cytosol"/>
    <property type="evidence" value="ECO:0007669"/>
    <property type="project" value="TreeGrafter"/>
</dbReference>
<dbReference type="Proteomes" id="UP000321933">
    <property type="component" value="Unassembled WGS sequence"/>
</dbReference>
<evidence type="ECO:0000256" key="1">
    <source>
        <dbReference type="ARBA" id="ARBA00001933"/>
    </source>
</evidence>
<dbReference type="InterPro" id="IPR043132">
    <property type="entry name" value="BCAT-like_C"/>
</dbReference>
<keyword evidence="12" id="KW-1185">Reference proteome</keyword>
<dbReference type="GO" id="GO:0046656">
    <property type="term" value="P:folic acid biosynthetic process"/>
    <property type="evidence" value="ECO:0007669"/>
    <property type="project" value="UniProtKB-KW"/>
</dbReference>
<evidence type="ECO:0000256" key="2">
    <source>
        <dbReference type="ARBA" id="ARBA00009320"/>
    </source>
</evidence>
<dbReference type="InterPro" id="IPR001544">
    <property type="entry name" value="Aminotrans_IV"/>
</dbReference>
<evidence type="ECO:0000256" key="6">
    <source>
        <dbReference type="ARBA" id="ARBA00023239"/>
    </source>
</evidence>
<evidence type="ECO:0000313" key="11">
    <source>
        <dbReference type="EMBL" id="TXS91123.1"/>
    </source>
</evidence>
<evidence type="ECO:0000256" key="3">
    <source>
        <dbReference type="ARBA" id="ARBA00011738"/>
    </source>
</evidence>
<evidence type="ECO:0000256" key="8">
    <source>
        <dbReference type="ARBA" id="ARBA00035676"/>
    </source>
</evidence>
<name>A0A5C8ZRI7_9GAMM</name>
<keyword evidence="5" id="KW-0289">Folate biosynthesis</keyword>
<dbReference type="GO" id="GO:0030170">
    <property type="term" value="F:pyridoxal phosphate binding"/>
    <property type="evidence" value="ECO:0007669"/>
    <property type="project" value="InterPro"/>
</dbReference>
<protein>
    <recommendedName>
        <fullName evidence="8 10">Aminodeoxychorismate lyase</fullName>
        <ecNumber evidence="8 10">4.1.3.38</ecNumber>
    </recommendedName>
</protein>
<comment type="pathway">
    <text evidence="7">Cofactor biosynthesis; tetrahydrofolate biosynthesis; 4-aminobenzoate from chorismate: step 2/2.</text>
</comment>
<dbReference type="Pfam" id="PF01063">
    <property type="entry name" value="Aminotran_4"/>
    <property type="match status" value="1"/>
</dbReference>
<evidence type="ECO:0000256" key="7">
    <source>
        <dbReference type="ARBA" id="ARBA00035633"/>
    </source>
</evidence>
<comment type="cofactor">
    <cofactor evidence="1">
        <name>pyridoxal 5'-phosphate</name>
        <dbReference type="ChEBI" id="CHEBI:597326"/>
    </cofactor>
</comment>
<sequence>MAVTADPCWVDGERSSQLPLPDRGLAFGDGVFETLLLVNGAAMLLAYHEERLQSGLERLGIAATRPLLAATVEQAAGESPAGYAALRVTVTRGTGPRGYAPPPAPSARVIVQLSPLQHDPYAWREPLAIDYSSVRLGRQPQLAGIKHLNRLEQVLAAAECAREGWGEALMLDESGRVVSAVAGNLFLVRGGDLLTPALDGCGVAGTRRRAVIERWAPALGLAVEECAIDGEVVQQADEVFICNSLQGLRAVGVCRKRRWSDFPVTRALLDVARQEMDGMVQA</sequence>
<dbReference type="EMBL" id="VRYZ01000005">
    <property type="protein sequence ID" value="TXS91123.1"/>
    <property type="molecule type" value="Genomic_DNA"/>
</dbReference>
<comment type="similarity">
    <text evidence="2">Belongs to the class-IV pyridoxal-phosphate-dependent aminotransferase family.</text>
</comment>
<comment type="catalytic activity">
    <reaction evidence="9">
        <text>4-amino-4-deoxychorismate = 4-aminobenzoate + pyruvate + H(+)</text>
        <dbReference type="Rhea" id="RHEA:16201"/>
        <dbReference type="ChEBI" id="CHEBI:15361"/>
        <dbReference type="ChEBI" id="CHEBI:15378"/>
        <dbReference type="ChEBI" id="CHEBI:17836"/>
        <dbReference type="ChEBI" id="CHEBI:58406"/>
        <dbReference type="EC" id="4.1.3.38"/>
    </reaction>
</comment>
<dbReference type="InterPro" id="IPR050571">
    <property type="entry name" value="Class-IV_PLP-Dep_Aminotrnsfr"/>
</dbReference>
<accession>A0A5C8ZRI7</accession>
<dbReference type="InterPro" id="IPR036038">
    <property type="entry name" value="Aminotransferase-like"/>
</dbReference>
<dbReference type="SUPFAM" id="SSF56752">
    <property type="entry name" value="D-aminoacid aminotransferase-like PLP-dependent enzymes"/>
    <property type="match status" value="1"/>
</dbReference>
<gene>
    <name evidence="11" type="primary">pabC</name>
    <name evidence="11" type="ORF">FVW59_13030</name>
</gene>
<dbReference type="InterPro" id="IPR043131">
    <property type="entry name" value="BCAT-like_N"/>
</dbReference>
<dbReference type="OrthoDB" id="9805628at2"/>
<dbReference type="GO" id="GO:0008696">
    <property type="term" value="F:4-amino-4-deoxychorismate lyase activity"/>
    <property type="evidence" value="ECO:0007669"/>
    <property type="project" value="UniProtKB-UniRule"/>
</dbReference>
<keyword evidence="4" id="KW-0663">Pyridoxal phosphate</keyword>
<dbReference type="Gene3D" id="3.30.470.10">
    <property type="match status" value="1"/>
</dbReference>
<keyword evidence="6 11" id="KW-0456">Lyase</keyword>
<proteinExistence type="inferred from homology"/>
<dbReference type="NCBIfam" id="TIGR03461">
    <property type="entry name" value="pabC_Proteo"/>
    <property type="match status" value="1"/>
</dbReference>
<evidence type="ECO:0000313" key="12">
    <source>
        <dbReference type="Proteomes" id="UP000321933"/>
    </source>
</evidence>
<dbReference type="PANTHER" id="PTHR42743">
    <property type="entry name" value="AMINO-ACID AMINOTRANSFERASE"/>
    <property type="match status" value="1"/>
</dbReference>
<evidence type="ECO:0000256" key="10">
    <source>
        <dbReference type="NCBIfam" id="TIGR03461"/>
    </source>
</evidence>
<dbReference type="InterPro" id="IPR017824">
    <property type="entry name" value="Aminodeoxychorismate_lyase_IV"/>
</dbReference>
<dbReference type="PANTHER" id="PTHR42743:SF2">
    <property type="entry name" value="AMINODEOXYCHORISMATE LYASE"/>
    <property type="match status" value="1"/>
</dbReference>
<dbReference type="EC" id="4.1.3.38" evidence="8 10"/>